<proteinExistence type="predicted"/>
<accession>A0A224XST0</accession>
<name>A0A224XST0_9HEMI</name>
<feature type="signal peptide" evidence="1">
    <location>
        <begin position="1"/>
        <end position="17"/>
    </location>
</feature>
<protein>
    <submittedName>
        <fullName evidence="2">Putative secreted protein</fullName>
    </submittedName>
</protein>
<sequence length="80" mass="8985">MALTGTILSHCIGHIVGLTVVSWKGLPHIHLDRQSTDCNDILEAVVLLNGYRTSIPCNIDQEYPPILDVYTIYLMVRCFL</sequence>
<dbReference type="AlphaFoldDB" id="A0A224XST0"/>
<reference evidence="2" key="1">
    <citation type="journal article" date="2018" name="PLoS Negl. Trop. Dis.">
        <title>An insight into the salivary gland and fat body transcriptome of Panstrongylus lignarius (Hemiptera: Heteroptera), the main vector of Chagas disease in Peru.</title>
        <authorList>
            <person name="Nevoa J.C."/>
            <person name="Mendes M.T."/>
            <person name="da Silva M.V."/>
            <person name="Soares S.C."/>
            <person name="Oliveira C.J.F."/>
            <person name="Ribeiro J.M.C."/>
        </authorList>
    </citation>
    <scope>NUCLEOTIDE SEQUENCE</scope>
</reference>
<evidence type="ECO:0000256" key="1">
    <source>
        <dbReference type="SAM" id="SignalP"/>
    </source>
</evidence>
<evidence type="ECO:0000313" key="2">
    <source>
        <dbReference type="EMBL" id="JAW15587.1"/>
    </source>
</evidence>
<dbReference type="EMBL" id="GFTR01000839">
    <property type="protein sequence ID" value="JAW15587.1"/>
    <property type="molecule type" value="Transcribed_RNA"/>
</dbReference>
<feature type="chain" id="PRO_5013256997" evidence="1">
    <location>
        <begin position="18"/>
        <end position="80"/>
    </location>
</feature>
<keyword evidence="1" id="KW-0732">Signal</keyword>
<organism evidence="2">
    <name type="scientific">Panstrongylus lignarius</name>
    <dbReference type="NCBI Taxonomy" id="156445"/>
    <lineage>
        <taxon>Eukaryota</taxon>
        <taxon>Metazoa</taxon>
        <taxon>Ecdysozoa</taxon>
        <taxon>Arthropoda</taxon>
        <taxon>Hexapoda</taxon>
        <taxon>Insecta</taxon>
        <taxon>Pterygota</taxon>
        <taxon>Neoptera</taxon>
        <taxon>Paraneoptera</taxon>
        <taxon>Hemiptera</taxon>
        <taxon>Heteroptera</taxon>
        <taxon>Panheteroptera</taxon>
        <taxon>Cimicomorpha</taxon>
        <taxon>Reduviidae</taxon>
        <taxon>Triatominae</taxon>
        <taxon>Panstrongylus</taxon>
    </lineage>
</organism>